<accession>A0A0D2M1T2</accession>
<organism evidence="3 4">
    <name type="scientific">Monoraphidium neglectum</name>
    <dbReference type="NCBI Taxonomy" id="145388"/>
    <lineage>
        <taxon>Eukaryota</taxon>
        <taxon>Viridiplantae</taxon>
        <taxon>Chlorophyta</taxon>
        <taxon>core chlorophytes</taxon>
        <taxon>Chlorophyceae</taxon>
        <taxon>CS clade</taxon>
        <taxon>Sphaeropleales</taxon>
        <taxon>Selenastraceae</taxon>
        <taxon>Monoraphidium</taxon>
    </lineage>
</organism>
<reference evidence="3 4" key="1">
    <citation type="journal article" date="2013" name="BMC Genomics">
        <title>Reconstruction of the lipid metabolism for the microalga Monoraphidium neglectum from its genome sequence reveals characteristics suitable for biofuel production.</title>
        <authorList>
            <person name="Bogen C."/>
            <person name="Al-Dilaimi A."/>
            <person name="Albersmeier A."/>
            <person name="Wichmann J."/>
            <person name="Grundmann M."/>
            <person name="Rupp O."/>
            <person name="Lauersen K.J."/>
            <person name="Blifernez-Klassen O."/>
            <person name="Kalinowski J."/>
            <person name="Goesmann A."/>
            <person name="Mussgnug J.H."/>
            <person name="Kruse O."/>
        </authorList>
    </citation>
    <scope>NUCLEOTIDE SEQUENCE [LARGE SCALE GENOMIC DNA]</scope>
    <source>
        <strain evidence="3 4">SAG 48.87</strain>
    </source>
</reference>
<protein>
    <recommendedName>
        <fullName evidence="2">EF-hand domain-containing protein</fullName>
    </recommendedName>
</protein>
<dbReference type="PROSITE" id="PS00018">
    <property type="entry name" value="EF_HAND_1"/>
    <property type="match status" value="1"/>
</dbReference>
<sequence length="240" mass="25218">MSPIHLRTHRAALARGVAPSPKPVFNTRSLGRTTVPMAASSESSDLAKLAEAATAKGKEYAAKAQEAIKSVDVDKIKQQVSGLSATNLRAALDSALALYGKYDGDGDGKLEIGEAVALLNSENVTAAVEKLTGQPHTQRTEADIKKWFNRADFDKSSTLSKREFAVLYTGLIVDKAKGGLQGFATAAISALDSDNDGIINSTELKALLASGPLAVVVNVIPDGKEVNYRELLSKLPGGAK</sequence>
<dbReference type="Pfam" id="PF13202">
    <property type="entry name" value="EF-hand_5"/>
    <property type="match status" value="1"/>
</dbReference>
<dbReference type="InterPro" id="IPR002048">
    <property type="entry name" value="EF_hand_dom"/>
</dbReference>
<dbReference type="STRING" id="145388.A0A0D2M1T2"/>
<dbReference type="OrthoDB" id="26525at2759"/>
<dbReference type="SUPFAM" id="SSF47473">
    <property type="entry name" value="EF-hand"/>
    <property type="match status" value="1"/>
</dbReference>
<evidence type="ECO:0000256" key="1">
    <source>
        <dbReference type="ARBA" id="ARBA00022837"/>
    </source>
</evidence>
<proteinExistence type="predicted"/>
<evidence type="ECO:0000259" key="2">
    <source>
        <dbReference type="PROSITE" id="PS50222"/>
    </source>
</evidence>
<dbReference type="RefSeq" id="XP_013896614.1">
    <property type="nucleotide sequence ID" value="XM_014041160.1"/>
</dbReference>
<evidence type="ECO:0000313" key="3">
    <source>
        <dbReference type="EMBL" id="KIY97594.1"/>
    </source>
</evidence>
<dbReference type="GO" id="GO:0005509">
    <property type="term" value="F:calcium ion binding"/>
    <property type="evidence" value="ECO:0007669"/>
    <property type="project" value="InterPro"/>
</dbReference>
<keyword evidence="1" id="KW-0106">Calcium</keyword>
<dbReference type="PROSITE" id="PS50222">
    <property type="entry name" value="EF_HAND_2"/>
    <property type="match status" value="1"/>
</dbReference>
<dbReference type="InterPro" id="IPR018247">
    <property type="entry name" value="EF_Hand_1_Ca_BS"/>
</dbReference>
<dbReference type="InterPro" id="IPR011992">
    <property type="entry name" value="EF-hand-dom_pair"/>
</dbReference>
<dbReference type="SMART" id="SM00054">
    <property type="entry name" value="EFh"/>
    <property type="match status" value="3"/>
</dbReference>
<dbReference type="EMBL" id="KK102505">
    <property type="protein sequence ID" value="KIY97594.1"/>
    <property type="molecule type" value="Genomic_DNA"/>
</dbReference>
<gene>
    <name evidence="3" type="ORF">MNEG_10368</name>
</gene>
<dbReference type="Proteomes" id="UP000054498">
    <property type="component" value="Unassembled WGS sequence"/>
</dbReference>
<evidence type="ECO:0000313" key="4">
    <source>
        <dbReference type="Proteomes" id="UP000054498"/>
    </source>
</evidence>
<feature type="domain" description="EF-hand" evidence="2">
    <location>
        <begin position="139"/>
        <end position="174"/>
    </location>
</feature>
<dbReference type="Gene3D" id="1.10.238.10">
    <property type="entry name" value="EF-hand"/>
    <property type="match status" value="1"/>
</dbReference>
<name>A0A0D2M1T2_9CHLO</name>
<keyword evidence="4" id="KW-1185">Reference proteome</keyword>
<dbReference type="GeneID" id="25727523"/>
<dbReference type="KEGG" id="mng:MNEG_10368"/>
<dbReference type="AlphaFoldDB" id="A0A0D2M1T2"/>